<dbReference type="Pfam" id="PF04480">
    <property type="entry name" value="DUF559"/>
    <property type="match status" value="1"/>
</dbReference>
<dbReference type="AlphaFoldDB" id="A0A239HXW3"/>
<dbReference type="SUPFAM" id="SSF52980">
    <property type="entry name" value="Restriction endonuclease-like"/>
    <property type="match status" value="1"/>
</dbReference>
<dbReference type="PANTHER" id="PTHR38590">
    <property type="entry name" value="BLL0828 PROTEIN"/>
    <property type="match status" value="1"/>
</dbReference>
<keyword evidence="3" id="KW-1185">Reference proteome</keyword>
<organism evidence="2 3">
    <name type="scientific">Pontibacter ummariensis</name>
    <dbReference type="NCBI Taxonomy" id="1610492"/>
    <lineage>
        <taxon>Bacteria</taxon>
        <taxon>Pseudomonadati</taxon>
        <taxon>Bacteroidota</taxon>
        <taxon>Cytophagia</taxon>
        <taxon>Cytophagales</taxon>
        <taxon>Hymenobacteraceae</taxon>
        <taxon>Pontibacter</taxon>
    </lineage>
</organism>
<dbReference type="PANTHER" id="PTHR38590:SF1">
    <property type="entry name" value="BLL0828 PROTEIN"/>
    <property type="match status" value="1"/>
</dbReference>
<feature type="domain" description="DUF559" evidence="1">
    <location>
        <begin position="2"/>
        <end position="63"/>
    </location>
</feature>
<gene>
    <name evidence="2" type="ORF">SAMN06296052_11536</name>
</gene>
<dbReference type="InterPro" id="IPR011335">
    <property type="entry name" value="Restrct_endonuc-II-like"/>
</dbReference>
<evidence type="ECO:0000259" key="1">
    <source>
        <dbReference type="Pfam" id="PF04480"/>
    </source>
</evidence>
<name>A0A239HXW3_9BACT</name>
<dbReference type="EMBL" id="FZOQ01000015">
    <property type="protein sequence ID" value="SNS86276.1"/>
    <property type="molecule type" value="Genomic_DNA"/>
</dbReference>
<proteinExistence type="predicted"/>
<dbReference type="InterPro" id="IPR047216">
    <property type="entry name" value="Endonuclease_DUF559_bact"/>
</dbReference>
<dbReference type="InterPro" id="IPR007569">
    <property type="entry name" value="DUF559"/>
</dbReference>
<dbReference type="Gene3D" id="3.40.960.10">
    <property type="entry name" value="VSR Endonuclease"/>
    <property type="match status" value="1"/>
</dbReference>
<dbReference type="Proteomes" id="UP000198432">
    <property type="component" value="Unassembled WGS sequence"/>
</dbReference>
<evidence type="ECO:0000313" key="3">
    <source>
        <dbReference type="Proteomes" id="UP000198432"/>
    </source>
</evidence>
<protein>
    <recommendedName>
        <fullName evidence="1">DUF559 domain-containing protein</fullName>
    </recommendedName>
</protein>
<sequence>MLDFIVDFYCHELGLAIEVDGCSHNDNYDYDDQRQHELQQYGISFIRFDDLEVKKDMPSVLRTLEGWILDKKG</sequence>
<evidence type="ECO:0000313" key="2">
    <source>
        <dbReference type="EMBL" id="SNS86276.1"/>
    </source>
</evidence>
<accession>A0A239HXW3</accession>
<reference evidence="3" key="1">
    <citation type="submission" date="2017-06" db="EMBL/GenBank/DDBJ databases">
        <authorList>
            <person name="Varghese N."/>
            <person name="Submissions S."/>
        </authorList>
    </citation>
    <scope>NUCLEOTIDE SEQUENCE [LARGE SCALE GENOMIC DNA]</scope>
    <source>
        <strain evidence="3">NKM1</strain>
    </source>
</reference>